<proteinExistence type="predicted"/>
<accession>A0ABN7T4F8</accession>
<keyword evidence="1" id="KW-0175">Coiled coil</keyword>
<evidence type="ECO:0000256" key="2">
    <source>
        <dbReference type="SAM" id="MobiDB-lite"/>
    </source>
</evidence>
<dbReference type="PANTHER" id="PTHR15398">
    <property type="entry name" value="BROMODOMAIN-CONTAINING PROTEIN 8"/>
    <property type="match status" value="1"/>
</dbReference>
<protein>
    <submittedName>
        <fullName evidence="3">Oidioi.mRNA.OKI2018_I69.chr2.g5731.t1.cds</fullName>
    </submittedName>
</protein>
<reference evidence="3 4" key="1">
    <citation type="submission" date="2021-04" db="EMBL/GenBank/DDBJ databases">
        <authorList>
            <person name="Bliznina A."/>
        </authorList>
    </citation>
    <scope>NUCLEOTIDE SEQUENCE [LARGE SCALE GENOMIC DNA]</scope>
</reference>
<keyword evidence="4" id="KW-1185">Reference proteome</keyword>
<feature type="region of interest" description="Disordered" evidence="2">
    <location>
        <begin position="246"/>
        <end position="268"/>
    </location>
</feature>
<evidence type="ECO:0000256" key="1">
    <source>
        <dbReference type="SAM" id="Coils"/>
    </source>
</evidence>
<evidence type="ECO:0000313" key="3">
    <source>
        <dbReference type="EMBL" id="CAG5111419.1"/>
    </source>
</evidence>
<evidence type="ECO:0000313" key="4">
    <source>
        <dbReference type="Proteomes" id="UP001158576"/>
    </source>
</evidence>
<organism evidence="3 4">
    <name type="scientific">Oikopleura dioica</name>
    <name type="common">Tunicate</name>
    <dbReference type="NCBI Taxonomy" id="34765"/>
    <lineage>
        <taxon>Eukaryota</taxon>
        <taxon>Metazoa</taxon>
        <taxon>Chordata</taxon>
        <taxon>Tunicata</taxon>
        <taxon>Appendicularia</taxon>
        <taxon>Copelata</taxon>
        <taxon>Oikopleuridae</taxon>
        <taxon>Oikopleura</taxon>
    </lineage>
</organism>
<dbReference type="Proteomes" id="UP001158576">
    <property type="component" value="Chromosome 2"/>
</dbReference>
<dbReference type="PANTHER" id="PTHR15398:SF4">
    <property type="entry name" value="BROMODOMAIN-CONTAINING PROTEIN 8 ISOFORM X1"/>
    <property type="match status" value="1"/>
</dbReference>
<feature type="coiled-coil region" evidence="1">
    <location>
        <begin position="80"/>
        <end position="107"/>
    </location>
</feature>
<name>A0ABN7T4F8_OIKDI</name>
<sequence>MTVDHSQWTTRETLALINYAQQAPYDPGFLKCQELLSPFAEQNRPQSFFSPNNCKRRMNDLKQKNESIPQLAEFYKEKRIQEHKTSIKEKQAKLDRLKSLLRLLDQEKLDEDGMNQLKDQIYGAKQLIKPKIEQANVSIVYQGQSAALSQPASQLVQLQYAGHPNQIVVPQNVRVTSGQAQKGKHRIAQPRSNVIQLVNGAQNIQGLQLIPITTSGVDGQNAKIETVPNSSTSQMFFTMPASSSTTSTVVGQQQQQTLSSEGTGKSTL</sequence>
<gene>
    <name evidence="3" type="ORF">OKIOD_LOCUS14496</name>
</gene>
<dbReference type="EMBL" id="OU015567">
    <property type="protein sequence ID" value="CAG5111419.1"/>
    <property type="molecule type" value="Genomic_DNA"/>
</dbReference>